<dbReference type="EMBL" id="CAJNOT010000742">
    <property type="protein sequence ID" value="CAF1069973.1"/>
    <property type="molecule type" value="Genomic_DNA"/>
</dbReference>
<gene>
    <name evidence="5" type="ORF">JBS370_LOCUS27342</name>
    <name evidence="4" type="ORF">JXQ802_LOCUS26871</name>
    <name evidence="2" type="ORF">PYM288_LOCUS10246</name>
    <name evidence="3" type="ORF">ZHD862_LOCUS16017</name>
</gene>
<dbReference type="EMBL" id="CAJNOH010000159">
    <property type="protein sequence ID" value="CAF0915432.1"/>
    <property type="molecule type" value="Genomic_DNA"/>
</dbReference>
<evidence type="ECO:0000313" key="5">
    <source>
        <dbReference type="EMBL" id="CAF4019938.1"/>
    </source>
</evidence>
<evidence type="ECO:0000256" key="1">
    <source>
        <dbReference type="SAM" id="Coils"/>
    </source>
</evidence>
<name>A0A814AM67_9BILA</name>
<feature type="coiled-coil region" evidence="1">
    <location>
        <begin position="134"/>
        <end position="168"/>
    </location>
</feature>
<dbReference type="Proteomes" id="UP000663836">
    <property type="component" value="Unassembled WGS sequence"/>
</dbReference>
<sequence>MISSNSVDESWNEGCKYDINCDKAATHYCQGCGEIYCIGHYWEHQTKLQEHFENIQFTQDLLNQELKSLLSRLSANGILDFIKQIYEIKMKLNEIEKTVNTIQQQLPDVINDDKQDFKKRLMTVINRSEGRNLNDYLENYIDRLRQDIEELKLKLEEIQNNSQKRTSQEQLQIQDMRIRSKSLPVKIKPPLMNWISQGKRKILRSVVDASRHRVMPQADDPAVLCHLRLTPVSPSVLDLKENELVLHEEDNEIDAEDEDETTMVINSNTAPRISQKIRLSNNIVSWIRGPFRVMVDGTMHMVDFCAQATRISDAVVRAAEQGLARQKQTIMEQETTSNSIKPVFTEITSDWTFEGNNTDQGYTSESIWMRNPQGQRILAKTEDHPLCAANERLAYTLGGLLGLPVNEVQISIYQNKLVTLHTDVAQENEKVITFMDLPKQIRKNLLTNPLLESMDLFDRIIHNVDRNPRNILVTISKTDSIDDDNTRLKIHLIDHGSCFGMGKLNVISLVACKFHSNHLSVVTFDPIEKARKFEQYLSRLPVADRTLMRKTLNRLAAITDDQLGNCITEVQDLLSSNQYNRIHSVLYRQRDIARRYVKQWGIGPSLSNLKERETNEITSETSDRVAYF</sequence>
<dbReference type="EMBL" id="CAJOBD010005110">
    <property type="protein sequence ID" value="CAF4019938.1"/>
    <property type="molecule type" value="Genomic_DNA"/>
</dbReference>
<organism evidence="2 6">
    <name type="scientific">Rotaria sordida</name>
    <dbReference type="NCBI Taxonomy" id="392033"/>
    <lineage>
        <taxon>Eukaryota</taxon>
        <taxon>Metazoa</taxon>
        <taxon>Spiralia</taxon>
        <taxon>Gnathifera</taxon>
        <taxon>Rotifera</taxon>
        <taxon>Eurotatoria</taxon>
        <taxon>Bdelloidea</taxon>
        <taxon>Philodinida</taxon>
        <taxon>Philodinidae</taxon>
        <taxon>Rotaria</taxon>
    </lineage>
</organism>
<comment type="caution">
    <text evidence="2">The sequence shown here is derived from an EMBL/GenBank/DDBJ whole genome shotgun (WGS) entry which is preliminary data.</text>
</comment>
<protein>
    <submittedName>
        <fullName evidence="2">Uncharacterized protein</fullName>
    </submittedName>
</protein>
<dbReference type="Proteomes" id="UP000663854">
    <property type="component" value="Unassembled WGS sequence"/>
</dbReference>
<dbReference type="Proteomes" id="UP000663864">
    <property type="component" value="Unassembled WGS sequence"/>
</dbReference>
<dbReference type="Proteomes" id="UP000663870">
    <property type="component" value="Unassembled WGS sequence"/>
</dbReference>
<evidence type="ECO:0000313" key="6">
    <source>
        <dbReference type="Proteomes" id="UP000663854"/>
    </source>
</evidence>
<evidence type="ECO:0000313" key="3">
    <source>
        <dbReference type="EMBL" id="CAF1069973.1"/>
    </source>
</evidence>
<proteinExistence type="predicted"/>
<evidence type="ECO:0000313" key="2">
    <source>
        <dbReference type="EMBL" id="CAF0915432.1"/>
    </source>
</evidence>
<keyword evidence="1" id="KW-0175">Coiled coil</keyword>
<accession>A0A814AM67</accession>
<keyword evidence="7" id="KW-1185">Reference proteome</keyword>
<dbReference type="AlphaFoldDB" id="A0A814AM67"/>
<reference evidence="2" key="1">
    <citation type="submission" date="2021-02" db="EMBL/GenBank/DDBJ databases">
        <authorList>
            <person name="Nowell W R."/>
        </authorList>
    </citation>
    <scope>NUCLEOTIDE SEQUENCE</scope>
</reference>
<evidence type="ECO:0000313" key="4">
    <source>
        <dbReference type="EMBL" id="CAF1248961.1"/>
    </source>
</evidence>
<dbReference type="EMBL" id="CAJNOL010000955">
    <property type="protein sequence ID" value="CAF1248961.1"/>
    <property type="molecule type" value="Genomic_DNA"/>
</dbReference>
<evidence type="ECO:0000313" key="7">
    <source>
        <dbReference type="Proteomes" id="UP000663870"/>
    </source>
</evidence>